<name>M1KKD0_ENCCN</name>
<dbReference type="OMA" id="CFRKRII"/>
<dbReference type="VEuPathDB" id="MicrosporidiaDB:AEWD_061120"/>
<dbReference type="VEuPathDB" id="MicrosporidiaDB:AEWR_061100"/>
<evidence type="ECO:0000313" key="1">
    <source>
        <dbReference type="EMBL" id="AGE95706.1"/>
    </source>
</evidence>
<dbReference type="EMBL" id="KC513609">
    <property type="protein sequence ID" value="AGE95706.1"/>
    <property type="molecule type" value="Genomic_DNA"/>
</dbReference>
<sequence>MAYKRKRNVKVDHSQMYPVYKPGSFDVSSLEEYIPPSLDTGMEADEEKELHLKKIMEGEKGSIPIPIMVEVNNPARQMYGKYIPRRRYVEWAGDAENEYLLDHRDEEACRELGMSREEFCRSMCMVEREQSPAEGGEKLTKMISSRILIRSERFSPLAYVCFRKRIIKPSRRSRRSEELSKEKVERIWRELHLLGVLCDFYCKRNRLERALESVESDLFRTSCILMKNSTRKVRRRIARKMVNRQHVSPKGGANGTSGGIGDIVFDRTRIRLLRQRIREAKQRIHVSEYDAEIQAFRRHNEMYRM</sequence>
<protein>
    <submittedName>
        <fullName evidence="1">Uncharacterized protein</fullName>
    </submittedName>
</protein>
<organism evidence="1">
    <name type="scientific">Encephalitozoon cuniculi</name>
    <name type="common">Microsporidian parasite</name>
    <dbReference type="NCBI Taxonomy" id="6035"/>
    <lineage>
        <taxon>Eukaryota</taxon>
        <taxon>Fungi</taxon>
        <taxon>Fungi incertae sedis</taxon>
        <taxon>Microsporidia</taxon>
        <taxon>Unikaryonidae</taxon>
        <taxon>Encephalitozoon</taxon>
    </lineage>
</organism>
<dbReference type="VEuPathDB" id="MicrosporidiaDB:M970_061100"/>
<dbReference type="AlphaFoldDB" id="M1KKD0"/>
<reference evidence="1" key="1">
    <citation type="journal article" date="2013" name="Eukaryot. Cell">
        <title>Extremely Reduced Levels of Heterozygosity in the Vertebrate Pathogen Encephalitozoon cuniculi.</title>
        <authorList>
            <person name="Selman M."/>
            <person name="Sak B."/>
            <person name="Kvac M."/>
            <person name="Farinelli L."/>
            <person name="Weiss L.M."/>
            <person name="Corradi N."/>
        </authorList>
    </citation>
    <scope>NUCLEOTIDE SEQUENCE</scope>
</reference>
<dbReference type="VEuPathDB" id="MicrosporidiaDB:ECU06_1160"/>
<gene>
    <name evidence="1" type="ORF">ECU06_1160</name>
</gene>
<dbReference type="VEuPathDB" id="MicrosporidiaDB:AEWQ_061090"/>
<accession>M1KKD0</accession>
<proteinExistence type="predicted"/>